<keyword evidence="3" id="KW-0540">Nuclease</keyword>
<dbReference type="CDD" id="cd20736">
    <property type="entry name" value="PoNe_Nuclease"/>
    <property type="match status" value="1"/>
</dbReference>
<sequence>MFFKKLAPHLLRGQAGERRAAAYLKAQGLSIVANNIRSRYGEIDLIARDGAVLVFVEVRSRRAGSQVSAAASITPAKQAKIRKTALAYLQQHHPQPPDCRFDAICIDGTQITWLKGIF</sequence>
<dbReference type="InterPro" id="IPR011856">
    <property type="entry name" value="tRNA_endonuc-like_dom_sf"/>
</dbReference>
<proteinExistence type="inferred from homology"/>
<dbReference type="Proteomes" id="UP000190837">
    <property type="component" value="Unassembled WGS sequence"/>
</dbReference>
<dbReference type="NCBIfam" id="TIGR00252">
    <property type="entry name" value="YraN family protein"/>
    <property type="match status" value="1"/>
</dbReference>
<dbReference type="SUPFAM" id="SSF52980">
    <property type="entry name" value="Restriction endonuclease-like"/>
    <property type="match status" value="1"/>
</dbReference>
<keyword evidence="3" id="KW-0378">Hydrolase</keyword>
<reference evidence="4" key="1">
    <citation type="submission" date="2016-04" db="EMBL/GenBank/DDBJ databases">
        <authorList>
            <person name="Tagini F."/>
        </authorList>
    </citation>
    <scope>NUCLEOTIDE SEQUENCE [LARGE SCALE GENOMIC DNA]</scope>
    <source>
        <strain evidence="4">CHUV0807</strain>
    </source>
</reference>
<evidence type="ECO:0000256" key="1">
    <source>
        <dbReference type="ARBA" id="ARBA00006738"/>
    </source>
</evidence>
<comment type="similarity">
    <text evidence="1 2">Belongs to the UPF0102 family.</text>
</comment>
<dbReference type="GO" id="GO:0003676">
    <property type="term" value="F:nucleic acid binding"/>
    <property type="evidence" value="ECO:0007669"/>
    <property type="project" value="InterPro"/>
</dbReference>
<gene>
    <name evidence="3" type="ORF">CHUV0807_2333</name>
</gene>
<evidence type="ECO:0000256" key="2">
    <source>
        <dbReference type="HAMAP-Rule" id="MF_00048"/>
    </source>
</evidence>
<dbReference type="Gene3D" id="3.40.1350.10">
    <property type="match status" value="1"/>
</dbReference>
<dbReference type="PANTHER" id="PTHR34039:SF1">
    <property type="entry name" value="UPF0102 PROTEIN YRAN"/>
    <property type="match status" value="1"/>
</dbReference>
<dbReference type="NCBIfam" id="NF009150">
    <property type="entry name" value="PRK12497.1-3"/>
    <property type="match status" value="1"/>
</dbReference>
<name>A0A1C3H6W6_9GAMM</name>
<dbReference type="EMBL" id="FKLO01000079">
    <property type="protein sequence ID" value="SAM71479.1"/>
    <property type="molecule type" value="Genomic_DNA"/>
</dbReference>
<evidence type="ECO:0000313" key="3">
    <source>
        <dbReference type="EMBL" id="SAM71479.1"/>
    </source>
</evidence>
<organism evidence="3 4">
    <name type="scientific">Cardiobacterium hominis</name>
    <dbReference type="NCBI Taxonomy" id="2718"/>
    <lineage>
        <taxon>Bacteria</taxon>
        <taxon>Pseudomonadati</taxon>
        <taxon>Pseudomonadota</taxon>
        <taxon>Gammaproteobacteria</taxon>
        <taxon>Cardiobacteriales</taxon>
        <taxon>Cardiobacteriaceae</taxon>
        <taxon>Cardiobacterium</taxon>
    </lineage>
</organism>
<dbReference type="RefSeq" id="WP_079542065.1">
    <property type="nucleotide sequence ID" value="NZ_CALFOW010000040.1"/>
</dbReference>
<accession>A0A1C3H6W6</accession>
<dbReference type="GO" id="GO:0004519">
    <property type="term" value="F:endonuclease activity"/>
    <property type="evidence" value="ECO:0007669"/>
    <property type="project" value="UniProtKB-KW"/>
</dbReference>
<dbReference type="InterPro" id="IPR011335">
    <property type="entry name" value="Restrct_endonuc-II-like"/>
</dbReference>
<evidence type="ECO:0000313" key="4">
    <source>
        <dbReference type="Proteomes" id="UP000190837"/>
    </source>
</evidence>
<dbReference type="AlphaFoldDB" id="A0A1C3H6W6"/>
<protein>
    <recommendedName>
        <fullName evidence="2">UPF0102 protein CHUV0807_2333</fullName>
    </recommendedName>
</protein>
<dbReference type="PANTHER" id="PTHR34039">
    <property type="entry name" value="UPF0102 PROTEIN YRAN"/>
    <property type="match status" value="1"/>
</dbReference>
<dbReference type="InterPro" id="IPR003509">
    <property type="entry name" value="UPF0102_YraN-like"/>
</dbReference>
<dbReference type="HAMAP" id="MF_00048">
    <property type="entry name" value="UPF0102"/>
    <property type="match status" value="1"/>
</dbReference>
<dbReference type="Pfam" id="PF02021">
    <property type="entry name" value="UPF0102"/>
    <property type="match status" value="1"/>
</dbReference>
<keyword evidence="3" id="KW-0255">Endonuclease</keyword>